<evidence type="ECO:0000256" key="1">
    <source>
        <dbReference type="ARBA" id="ARBA00001362"/>
    </source>
</evidence>
<dbReference type="HAMAP" id="MF_01924">
    <property type="entry name" value="A_A_dipeptidase"/>
    <property type="match status" value="1"/>
</dbReference>
<keyword evidence="2 9" id="KW-0645">Protease</keyword>
<keyword evidence="11" id="KW-1185">Reference proteome</keyword>
<comment type="catalytic activity">
    <reaction evidence="1 9">
        <text>D-alanyl-D-alanine + H2O = 2 D-alanine</text>
        <dbReference type="Rhea" id="RHEA:20661"/>
        <dbReference type="ChEBI" id="CHEBI:15377"/>
        <dbReference type="ChEBI" id="CHEBI:57416"/>
        <dbReference type="ChEBI" id="CHEBI:57822"/>
        <dbReference type="EC" id="3.4.13.22"/>
    </reaction>
</comment>
<evidence type="ECO:0000256" key="4">
    <source>
        <dbReference type="ARBA" id="ARBA00022801"/>
    </source>
</evidence>
<evidence type="ECO:0000256" key="3">
    <source>
        <dbReference type="ARBA" id="ARBA00022723"/>
    </source>
</evidence>
<proteinExistence type="inferred from homology"/>
<keyword evidence="6 9" id="KW-0224">Dipeptidase</keyword>
<comment type="cofactor">
    <cofactor evidence="9">
        <name>Zn(2+)</name>
        <dbReference type="ChEBI" id="CHEBI:29105"/>
    </cofactor>
    <text evidence="9">Binds 1 zinc ion per subunit.</text>
</comment>
<feature type="active site" description="Proton donor/acceptor" evidence="9">
    <location>
        <position position="193"/>
    </location>
</feature>
<evidence type="ECO:0000256" key="6">
    <source>
        <dbReference type="ARBA" id="ARBA00022997"/>
    </source>
</evidence>
<dbReference type="EMBL" id="BAAAEW010000026">
    <property type="protein sequence ID" value="GAA0760897.1"/>
    <property type="molecule type" value="Genomic_DNA"/>
</dbReference>
<keyword evidence="3 9" id="KW-0479">Metal-binding</keyword>
<feature type="binding site" evidence="9">
    <location>
        <position position="196"/>
    </location>
    <ligand>
        <name>Zn(2+)</name>
        <dbReference type="ChEBI" id="CHEBI:29105"/>
        <note>catalytic</note>
    </ligand>
</feature>
<accession>A0ABN1KBW5</accession>
<dbReference type="RefSeq" id="WP_141288490.1">
    <property type="nucleotide sequence ID" value="NZ_BAAAEW010000026.1"/>
</dbReference>
<organism evidence="10 11">
    <name type="scientific">Ideonella azotifigens</name>
    <dbReference type="NCBI Taxonomy" id="513160"/>
    <lineage>
        <taxon>Bacteria</taxon>
        <taxon>Pseudomonadati</taxon>
        <taxon>Pseudomonadota</taxon>
        <taxon>Betaproteobacteria</taxon>
        <taxon>Burkholderiales</taxon>
        <taxon>Sphaerotilaceae</taxon>
        <taxon>Ideonella</taxon>
    </lineage>
</organism>
<keyword evidence="5 9" id="KW-0862">Zinc</keyword>
<dbReference type="PANTHER" id="PTHR43126:SF2">
    <property type="entry name" value="D-ALANYL-D-ALANINE DIPEPTIDASE"/>
    <property type="match status" value="1"/>
</dbReference>
<dbReference type="SUPFAM" id="SSF55166">
    <property type="entry name" value="Hedgehog/DD-peptidase"/>
    <property type="match status" value="1"/>
</dbReference>
<keyword evidence="4 9" id="KW-0378">Hydrolase</keyword>
<sequence>MFPTVADDCIQKLPVQDNGEPLVPLVAEAGGALLLDESPQNVAHLGYVPDFRLRAGAAQRLAAVAASLPAGTRLLVKEAYRPLAIQHRYFDRYLAKLRGLHPEMDAAALRLLAARFIAPPDCATHVTGGAVDVTLADASGRELDMGTAYDASPEVSENRCFTGAEDIPEAARALRRCLVDAMQSQGFVNYPYEWWHWSFGDKYWAHGAGQRAAPYGPAPG</sequence>
<evidence type="ECO:0000256" key="9">
    <source>
        <dbReference type="HAMAP-Rule" id="MF_01924"/>
    </source>
</evidence>
<evidence type="ECO:0000256" key="2">
    <source>
        <dbReference type="ARBA" id="ARBA00022670"/>
    </source>
</evidence>
<dbReference type="Pfam" id="PF01427">
    <property type="entry name" value="Peptidase_M15"/>
    <property type="match status" value="1"/>
</dbReference>
<name>A0ABN1KBW5_9BURK</name>
<dbReference type="Proteomes" id="UP001500279">
    <property type="component" value="Unassembled WGS sequence"/>
</dbReference>
<evidence type="ECO:0000313" key="11">
    <source>
        <dbReference type="Proteomes" id="UP001500279"/>
    </source>
</evidence>
<evidence type="ECO:0000256" key="5">
    <source>
        <dbReference type="ARBA" id="ARBA00022833"/>
    </source>
</evidence>
<dbReference type="Gene3D" id="3.30.1380.10">
    <property type="match status" value="1"/>
</dbReference>
<dbReference type="PANTHER" id="PTHR43126">
    <property type="entry name" value="D-ALANYL-D-ALANINE DIPEPTIDASE"/>
    <property type="match status" value="1"/>
</dbReference>
<keyword evidence="7 9" id="KW-0482">Metalloprotease</keyword>
<comment type="similarity">
    <text evidence="9">Belongs to the peptidase M15D family.</text>
</comment>
<feature type="binding site" evidence="9">
    <location>
        <position position="132"/>
    </location>
    <ligand>
        <name>Zn(2+)</name>
        <dbReference type="ChEBI" id="CHEBI:29105"/>
        <note>catalytic</note>
    </ligand>
</feature>
<keyword evidence="8" id="KW-0961">Cell wall biogenesis/degradation</keyword>
<protein>
    <recommendedName>
        <fullName evidence="9">D-alanyl-D-alanine dipeptidase</fullName>
        <shortName evidence="9">D-Ala-D-Ala dipeptidase</shortName>
        <ecNumber evidence="9">3.4.13.22</ecNumber>
    </recommendedName>
</protein>
<dbReference type="EC" id="3.4.13.22" evidence="9"/>
<feature type="site" description="Transition state stabilizer" evidence="9">
    <location>
        <position position="81"/>
    </location>
</feature>
<gene>
    <name evidence="9" type="primary">ddpX</name>
    <name evidence="10" type="ORF">GCM10009107_43990</name>
</gene>
<evidence type="ECO:0000256" key="8">
    <source>
        <dbReference type="ARBA" id="ARBA00023316"/>
    </source>
</evidence>
<comment type="function">
    <text evidence="9">Catalyzes hydrolysis of the D-alanyl-D-alanine dipeptide.</text>
</comment>
<dbReference type="InterPro" id="IPR000755">
    <property type="entry name" value="A_A_dipeptidase"/>
</dbReference>
<reference evidence="10 11" key="1">
    <citation type="journal article" date="2019" name="Int. J. Syst. Evol. Microbiol.">
        <title>The Global Catalogue of Microorganisms (GCM) 10K type strain sequencing project: providing services to taxonomists for standard genome sequencing and annotation.</title>
        <authorList>
            <consortium name="The Broad Institute Genomics Platform"/>
            <consortium name="The Broad Institute Genome Sequencing Center for Infectious Disease"/>
            <person name="Wu L."/>
            <person name="Ma J."/>
        </authorList>
    </citation>
    <scope>NUCLEOTIDE SEQUENCE [LARGE SCALE GENOMIC DNA]</scope>
    <source>
        <strain evidence="10 11">JCM 15503</strain>
    </source>
</reference>
<feature type="binding site" evidence="9">
    <location>
        <position position="125"/>
    </location>
    <ligand>
        <name>Zn(2+)</name>
        <dbReference type="ChEBI" id="CHEBI:29105"/>
        <note>catalytic</note>
    </ligand>
</feature>
<evidence type="ECO:0000313" key="10">
    <source>
        <dbReference type="EMBL" id="GAA0760897.1"/>
    </source>
</evidence>
<dbReference type="InterPro" id="IPR009045">
    <property type="entry name" value="Zn_M74/Hedgehog-like"/>
</dbReference>
<evidence type="ECO:0000256" key="7">
    <source>
        <dbReference type="ARBA" id="ARBA00023049"/>
    </source>
</evidence>
<comment type="caution">
    <text evidence="10">The sequence shown here is derived from an EMBL/GenBank/DDBJ whole genome shotgun (WGS) entry which is preliminary data.</text>
</comment>